<evidence type="ECO:0000256" key="3">
    <source>
        <dbReference type="ARBA" id="ARBA00022695"/>
    </source>
</evidence>
<comment type="caution">
    <text evidence="9">The sequence shown here is derived from an EMBL/GenBank/DDBJ whole genome shotgun (WGS) entry which is preliminary data.</text>
</comment>
<evidence type="ECO:0000256" key="2">
    <source>
        <dbReference type="ARBA" id="ARBA00022679"/>
    </source>
</evidence>
<keyword evidence="3" id="KW-0548">Nucleotidyltransferase</keyword>
<keyword evidence="6" id="KW-0378">Hydrolase</keyword>
<dbReference type="Proteomes" id="UP001221898">
    <property type="component" value="Unassembled WGS sequence"/>
</dbReference>
<feature type="compositionally biased region" description="Polar residues" evidence="8">
    <location>
        <begin position="1"/>
        <end position="20"/>
    </location>
</feature>
<dbReference type="InterPro" id="IPR043128">
    <property type="entry name" value="Rev_trsase/Diguanyl_cyclase"/>
</dbReference>
<evidence type="ECO:0000256" key="6">
    <source>
        <dbReference type="ARBA" id="ARBA00022801"/>
    </source>
</evidence>
<proteinExistence type="predicted"/>
<dbReference type="GO" id="GO:0003964">
    <property type="term" value="F:RNA-directed DNA polymerase activity"/>
    <property type="evidence" value="ECO:0007669"/>
    <property type="project" value="UniProtKB-KW"/>
</dbReference>
<reference evidence="9" key="1">
    <citation type="journal article" date="2023" name="Science">
        <title>Genome structures resolve the early diversification of teleost fishes.</title>
        <authorList>
            <person name="Parey E."/>
            <person name="Louis A."/>
            <person name="Montfort J."/>
            <person name="Bouchez O."/>
            <person name="Roques C."/>
            <person name="Iampietro C."/>
            <person name="Lluch J."/>
            <person name="Castinel A."/>
            <person name="Donnadieu C."/>
            <person name="Desvignes T."/>
            <person name="Floi Bucao C."/>
            <person name="Jouanno E."/>
            <person name="Wen M."/>
            <person name="Mejri S."/>
            <person name="Dirks R."/>
            <person name="Jansen H."/>
            <person name="Henkel C."/>
            <person name="Chen W.J."/>
            <person name="Zahm M."/>
            <person name="Cabau C."/>
            <person name="Klopp C."/>
            <person name="Thompson A.W."/>
            <person name="Robinson-Rechavi M."/>
            <person name="Braasch I."/>
            <person name="Lecointre G."/>
            <person name="Bobe J."/>
            <person name="Postlethwait J.H."/>
            <person name="Berthelot C."/>
            <person name="Roest Crollius H."/>
            <person name="Guiguen Y."/>
        </authorList>
    </citation>
    <scope>NUCLEOTIDE SEQUENCE</scope>
    <source>
        <strain evidence="9">NC1722</strain>
    </source>
</reference>
<dbReference type="Gene3D" id="3.30.70.270">
    <property type="match status" value="1"/>
</dbReference>
<evidence type="ECO:0000256" key="4">
    <source>
        <dbReference type="ARBA" id="ARBA00022722"/>
    </source>
</evidence>
<evidence type="ECO:0000256" key="8">
    <source>
        <dbReference type="SAM" id="MobiDB-lite"/>
    </source>
</evidence>
<dbReference type="Gene3D" id="3.10.10.10">
    <property type="entry name" value="HIV Type 1 Reverse Transcriptase, subunit A, domain 1"/>
    <property type="match status" value="1"/>
</dbReference>
<sequence>MSINPVTKNAAQRHTTQPATTARRPNAQGMCYYHARFGAEARFLSPVDLIRGYHQVPVNAEDIPKTAVITPFGLFEFLRMPFG</sequence>
<keyword evidence="5" id="KW-0255">Endonuclease</keyword>
<dbReference type="InterPro" id="IPR043502">
    <property type="entry name" value="DNA/RNA_pol_sf"/>
</dbReference>
<evidence type="ECO:0000313" key="9">
    <source>
        <dbReference type="EMBL" id="KAJ8385352.1"/>
    </source>
</evidence>
<dbReference type="SUPFAM" id="SSF56672">
    <property type="entry name" value="DNA/RNA polymerases"/>
    <property type="match status" value="1"/>
</dbReference>
<gene>
    <name evidence="9" type="ORF">AAFF_G00189730</name>
</gene>
<evidence type="ECO:0000256" key="7">
    <source>
        <dbReference type="ARBA" id="ARBA00022918"/>
    </source>
</evidence>
<keyword evidence="2" id="KW-0808">Transferase</keyword>
<evidence type="ECO:0000256" key="1">
    <source>
        <dbReference type="ARBA" id="ARBA00022670"/>
    </source>
</evidence>
<dbReference type="InterPro" id="IPR053134">
    <property type="entry name" value="RNA-dir_DNA_polymerase"/>
</dbReference>
<keyword evidence="7" id="KW-0695">RNA-directed DNA polymerase</keyword>
<evidence type="ECO:0000313" key="10">
    <source>
        <dbReference type="Proteomes" id="UP001221898"/>
    </source>
</evidence>
<protein>
    <submittedName>
        <fullName evidence="9">Uncharacterized protein</fullName>
    </submittedName>
</protein>
<dbReference type="PANTHER" id="PTHR24559">
    <property type="entry name" value="TRANSPOSON TY3-I GAG-POL POLYPROTEIN"/>
    <property type="match status" value="1"/>
</dbReference>
<dbReference type="PANTHER" id="PTHR24559:SF444">
    <property type="entry name" value="REVERSE TRANSCRIPTASE DOMAIN-CONTAINING PROTEIN"/>
    <property type="match status" value="1"/>
</dbReference>
<organism evidence="9 10">
    <name type="scientific">Aldrovandia affinis</name>
    <dbReference type="NCBI Taxonomy" id="143900"/>
    <lineage>
        <taxon>Eukaryota</taxon>
        <taxon>Metazoa</taxon>
        <taxon>Chordata</taxon>
        <taxon>Craniata</taxon>
        <taxon>Vertebrata</taxon>
        <taxon>Euteleostomi</taxon>
        <taxon>Actinopterygii</taxon>
        <taxon>Neopterygii</taxon>
        <taxon>Teleostei</taxon>
        <taxon>Notacanthiformes</taxon>
        <taxon>Halosauridae</taxon>
        <taxon>Aldrovandia</taxon>
    </lineage>
</organism>
<feature type="region of interest" description="Disordered" evidence="8">
    <location>
        <begin position="1"/>
        <end position="25"/>
    </location>
</feature>
<name>A0AAD7RJP9_9TELE</name>
<dbReference type="FunFam" id="3.10.10.10:FF:000007">
    <property type="entry name" value="Retrovirus-related Pol polyprotein from transposon 17.6-like Protein"/>
    <property type="match status" value="1"/>
</dbReference>
<dbReference type="GO" id="GO:0006508">
    <property type="term" value="P:proteolysis"/>
    <property type="evidence" value="ECO:0007669"/>
    <property type="project" value="UniProtKB-KW"/>
</dbReference>
<keyword evidence="10" id="KW-1185">Reference proteome</keyword>
<keyword evidence="1" id="KW-0645">Protease</keyword>
<dbReference type="GO" id="GO:0008233">
    <property type="term" value="F:peptidase activity"/>
    <property type="evidence" value="ECO:0007669"/>
    <property type="project" value="UniProtKB-KW"/>
</dbReference>
<dbReference type="AlphaFoldDB" id="A0AAD7RJP9"/>
<dbReference type="EMBL" id="JAINUG010000252">
    <property type="protein sequence ID" value="KAJ8385352.1"/>
    <property type="molecule type" value="Genomic_DNA"/>
</dbReference>
<keyword evidence="4" id="KW-0540">Nuclease</keyword>
<dbReference type="GO" id="GO:0004519">
    <property type="term" value="F:endonuclease activity"/>
    <property type="evidence" value="ECO:0007669"/>
    <property type="project" value="UniProtKB-KW"/>
</dbReference>
<evidence type="ECO:0000256" key="5">
    <source>
        <dbReference type="ARBA" id="ARBA00022759"/>
    </source>
</evidence>
<accession>A0AAD7RJP9</accession>